<feature type="domain" description="SLH" evidence="3">
    <location>
        <begin position="870"/>
        <end position="931"/>
    </location>
</feature>
<feature type="compositionally biased region" description="Pro residues" evidence="1">
    <location>
        <begin position="682"/>
        <end position="694"/>
    </location>
</feature>
<feature type="region of interest" description="Disordered" evidence="1">
    <location>
        <begin position="679"/>
        <end position="719"/>
    </location>
</feature>
<dbReference type="Gene3D" id="2.160.20.110">
    <property type="match status" value="1"/>
</dbReference>
<protein>
    <submittedName>
        <fullName evidence="4">S-layer homology domain-containing protein</fullName>
    </submittedName>
</protein>
<dbReference type="Gene3D" id="2.60.40.1080">
    <property type="match status" value="1"/>
</dbReference>
<keyword evidence="2" id="KW-0732">Signal</keyword>
<dbReference type="Pfam" id="PF13620">
    <property type="entry name" value="CarboxypepD_reg"/>
    <property type="match status" value="3"/>
</dbReference>
<accession>A0ABW3HRC7</accession>
<name>A0ABW3HRC7_9BACL</name>
<dbReference type="PROSITE" id="PS51272">
    <property type="entry name" value="SLH"/>
    <property type="match status" value="3"/>
</dbReference>
<dbReference type="InterPro" id="IPR001119">
    <property type="entry name" value="SLH_dom"/>
</dbReference>
<feature type="domain" description="SLH" evidence="3">
    <location>
        <begin position="806"/>
        <end position="869"/>
    </location>
</feature>
<sequence>MIRFMSSEEVNKTGQRWKKGVISTLSAALVVSPMVAMVPAAVQAAPITGAVPAVGDGTSVDPYIVTTPEELYYMNTARGSHFKLGANIDLGEYEWSPIVGFAGTLDGDGHYINNLKITQYHDDIGLFGTIASGGSVKNIGILNADIVISSGGFQLNGRAGIIAGSNNGMIENGHVSGQIKVMDVNINYISAFSRIDGGLVGSNGSLATIRNSLAQVDVKQEGYAYYDNGKIGGLAGENWGNISNSYFVGIVKDEVEGHPAYTYDFSNPGGSVGNAILGSSVTGTYWDSTVGGSIDNGRGGIPKSTEEMMSQQTYASGDPGTDWDFDDVWAIQEGVTYPFLRHYQPQVVQEVVDTTINVADGSYSIDLASSFADPAGDALTITAVSSDPAILTVQVNGNQLMLTPIASGTATVTATALNPQGAVVTDSFIVTVAPAGTVTGAVYGPGNSPISGASVSIGEISVVTDAEGQFTLTDIAPGSHTVTVSSAGYHNGTATVTVTAGQSVSTGNIVLAQVHTTGTVTGAVYGPDNSPINGASVSIGEISVVTDAEGQFTLTDIAPGSHTVTVSSAGYHNGTATVTVTAGQSVSTGNIVLAQVHTTGTVTGAVYGPGNSPINGASVSIGEISVVTDAEGQFTLTDIAPGNQTINVSRSGYYSRSATVTVSAGESVSAGIISLTLVSHPPTIPPIPPTTPEPTDPEPTDPETTDPESVDPTSPAADTVFNSSVIDSTELRAFLKSRVEAADQSPASQQFTDTNGHWAQSTIHTFAKLGVIEGYGDGQFMPNAHITRAQFAAILNRVFHLEADMESDVSFTDITGHWGSDAILRLAQAGVINGYPDATFQPDEAISREEMVVILTRLLNLASLSKDSARGGFTDLSDSYAAEEIEAAVQAGIIQGKSTGLFQPKNSATRAEALTIMMNILRLDPQVKQLLDSLK</sequence>
<feature type="compositionally biased region" description="Acidic residues" evidence="1">
    <location>
        <begin position="695"/>
        <end position="709"/>
    </location>
</feature>
<evidence type="ECO:0000259" key="3">
    <source>
        <dbReference type="PROSITE" id="PS51272"/>
    </source>
</evidence>
<dbReference type="RefSeq" id="WP_377564384.1">
    <property type="nucleotide sequence ID" value="NZ_JBHTJZ010000012.1"/>
</dbReference>
<dbReference type="Proteomes" id="UP001596989">
    <property type="component" value="Unassembled WGS sequence"/>
</dbReference>
<dbReference type="PANTHER" id="PTHR43308">
    <property type="entry name" value="OUTER MEMBRANE PROTEIN ALPHA-RELATED"/>
    <property type="match status" value="1"/>
</dbReference>
<dbReference type="PANTHER" id="PTHR43308:SF5">
    <property type="entry name" value="S-LAYER PROTEIN _ PEPTIDOGLYCAN ENDO-BETA-N-ACETYLGLUCOSAMINIDASE"/>
    <property type="match status" value="1"/>
</dbReference>
<dbReference type="InterPro" id="IPR013784">
    <property type="entry name" value="Carb-bd-like_fold"/>
</dbReference>
<proteinExistence type="predicted"/>
<reference evidence="5" key="1">
    <citation type="journal article" date="2019" name="Int. J. Syst. Evol. Microbiol.">
        <title>The Global Catalogue of Microorganisms (GCM) 10K type strain sequencing project: providing services to taxonomists for standard genome sequencing and annotation.</title>
        <authorList>
            <consortium name="The Broad Institute Genomics Platform"/>
            <consortium name="The Broad Institute Genome Sequencing Center for Infectious Disease"/>
            <person name="Wu L."/>
            <person name="Ma J."/>
        </authorList>
    </citation>
    <scope>NUCLEOTIDE SEQUENCE [LARGE SCALE GENOMIC DNA]</scope>
    <source>
        <strain evidence="5">CCUG 59129</strain>
    </source>
</reference>
<comment type="caution">
    <text evidence="4">The sequence shown here is derived from an EMBL/GenBank/DDBJ whole genome shotgun (WGS) entry which is preliminary data.</text>
</comment>
<evidence type="ECO:0000256" key="1">
    <source>
        <dbReference type="SAM" id="MobiDB-lite"/>
    </source>
</evidence>
<dbReference type="EMBL" id="JBHTJZ010000012">
    <property type="protein sequence ID" value="MFD0960053.1"/>
    <property type="molecule type" value="Genomic_DNA"/>
</dbReference>
<keyword evidence="5" id="KW-1185">Reference proteome</keyword>
<dbReference type="Pfam" id="PF00395">
    <property type="entry name" value="SLH"/>
    <property type="match status" value="3"/>
</dbReference>
<evidence type="ECO:0000313" key="5">
    <source>
        <dbReference type="Proteomes" id="UP001596989"/>
    </source>
</evidence>
<evidence type="ECO:0000256" key="2">
    <source>
        <dbReference type="SAM" id="SignalP"/>
    </source>
</evidence>
<evidence type="ECO:0000313" key="4">
    <source>
        <dbReference type="EMBL" id="MFD0960053.1"/>
    </source>
</evidence>
<gene>
    <name evidence="4" type="ORF">ACFQ2I_11670</name>
</gene>
<organism evidence="4 5">
    <name type="scientific">Paenibacillus chungangensis</name>
    <dbReference type="NCBI Taxonomy" id="696535"/>
    <lineage>
        <taxon>Bacteria</taxon>
        <taxon>Bacillati</taxon>
        <taxon>Bacillota</taxon>
        <taxon>Bacilli</taxon>
        <taxon>Bacillales</taxon>
        <taxon>Paenibacillaceae</taxon>
        <taxon>Paenibacillus</taxon>
    </lineage>
</organism>
<dbReference type="SUPFAM" id="SSF49452">
    <property type="entry name" value="Starch-binding domain-like"/>
    <property type="match status" value="3"/>
</dbReference>
<dbReference type="InterPro" id="IPR051465">
    <property type="entry name" value="Cell_Envelope_Struct_Comp"/>
</dbReference>
<feature type="chain" id="PRO_5046322185" evidence="2">
    <location>
        <begin position="45"/>
        <end position="935"/>
    </location>
</feature>
<feature type="signal peptide" evidence="2">
    <location>
        <begin position="1"/>
        <end position="44"/>
    </location>
</feature>
<dbReference type="Gene3D" id="2.60.40.1120">
    <property type="entry name" value="Carboxypeptidase-like, regulatory domain"/>
    <property type="match status" value="3"/>
</dbReference>
<feature type="domain" description="SLH" evidence="3">
    <location>
        <begin position="746"/>
        <end position="805"/>
    </location>
</feature>